<dbReference type="SUPFAM" id="SSF48065">
    <property type="entry name" value="DBL homology domain (DH-domain)"/>
    <property type="match status" value="1"/>
</dbReference>
<dbReference type="SUPFAM" id="SSF50729">
    <property type="entry name" value="PH domain-like"/>
    <property type="match status" value="1"/>
</dbReference>
<dbReference type="Proteomes" id="UP000683360">
    <property type="component" value="Unassembled WGS sequence"/>
</dbReference>
<dbReference type="InterPro" id="IPR001452">
    <property type="entry name" value="SH3_domain"/>
</dbReference>
<dbReference type="EC" id="2.7.11.1" evidence="8"/>
<dbReference type="PANTHER" id="PTHR22826:SF106">
    <property type="entry name" value="TRIO, ISOFORM A"/>
    <property type="match status" value="1"/>
</dbReference>
<dbReference type="PROSITE" id="PS50010">
    <property type="entry name" value="DH_2"/>
    <property type="match status" value="1"/>
</dbReference>
<dbReference type="InterPro" id="IPR036028">
    <property type="entry name" value="SH3-like_dom_sf"/>
</dbReference>
<accession>A0A8S3QWA5</accession>
<dbReference type="Gene3D" id="2.30.29.30">
    <property type="entry name" value="Pleckstrin-homology domain (PH domain)/Phosphotyrosine-binding domain (PTB)"/>
    <property type="match status" value="1"/>
</dbReference>
<feature type="domain" description="DH" evidence="7">
    <location>
        <begin position="293"/>
        <end position="375"/>
    </location>
</feature>
<dbReference type="AlphaFoldDB" id="A0A8S3QWA5"/>
<dbReference type="GO" id="GO:0007411">
    <property type="term" value="P:axon guidance"/>
    <property type="evidence" value="ECO:0007669"/>
    <property type="project" value="TreeGrafter"/>
</dbReference>
<dbReference type="GO" id="GO:0019898">
    <property type="term" value="C:extrinsic component of membrane"/>
    <property type="evidence" value="ECO:0007669"/>
    <property type="project" value="TreeGrafter"/>
</dbReference>
<dbReference type="Gene3D" id="2.30.30.40">
    <property type="entry name" value="SH3 Domains"/>
    <property type="match status" value="1"/>
</dbReference>
<gene>
    <name evidence="8" type="ORF">MEDL_15684</name>
</gene>
<evidence type="ECO:0000256" key="3">
    <source>
        <dbReference type="PROSITE-ProRule" id="PRU00192"/>
    </source>
</evidence>
<evidence type="ECO:0000259" key="5">
    <source>
        <dbReference type="PROSITE" id="PS50002"/>
    </source>
</evidence>
<comment type="caution">
    <text evidence="8">The sequence shown here is derived from an EMBL/GenBank/DDBJ whole genome shotgun (WGS) entry which is preliminary data.</text>
</comment>
<dbReference type="SMART" id="SM00326">
    <property type="entry name" value="SH3"/>
    <property type="match status" value="1"/>
</dbReference>
<protein>
    <submittedName>
        <fullName evidence="8">TRIO</fullName>
        <ecNumber evidence="8">2.7.11.1</ecNumber>
    </submittedName>
</protein>
<dbReference type="OrthoDB" id="10256089at2759"/>
<evidence type="ECO:0000313" key="9">
    <source>
        <dbReference type="Proteomes" id="UP000683360"/>
    </source>
</evidence>
<keyword evidence="1 3" id="KW-0728">SH3 domain</keyword>
<evidence type="ECO:0000259" key="7">
    <source>
        <dbReference type="PROSITE" id="PS50010"/>
    </source>
</evidence>
<dbReference type="GO" id="GO:0005085">
    <property type="term" value="F:guanyl-nucleotide exchange factor activity"/>
    <property type="evidence" value="ECO:0007669"/>
    <property type="project" value="UniProtKB-KW"/>
</dbReference>
<organism evidence="8 9">
    <name type="scientific">Mytilus edulis</name>
    <name type="common">Blue mussel</name>
    <dbReference type="NCBI Taxonomy" id="6550"/>
    <lineage>
        <taxon>Eukaryota</taxon>
        <taxon>Metazoa</taxon>
        <taxon>Spiralia</taxon>
        <taxon>Lophotrochozoa</taxon>
        <taxon>Mollusca</taxon>
        <taxon>Bivalvia</taxon>
        <taxon>Autobranchia</taxon>
        <taxon>Pteriomorphia</taxon>
        <taxon>Mytilida</taxon>
        <taxon>Mytiloidea</taxon>
        <taxon>Mytilidae</taxon>
        <taxon>Mytilinae</taxon>
        <taxon>Mytilus</taxon>
    </lineage>
</organism>
<feature type="region of interest" description="Disordered" evidence="4">
    <location>
        <begin position="217"/>
        <end position="287"/>
    </location>
</feature>
<dbReference type="PROSITE" id="PS50003">
    <property type="entry name" value="PH_DOMAIN"/>
    <property type="match status" value="1"/>
</dbReference>
<dbReference type="PANTHER" id="PTHR22826">
    <property type="entry name" value="RHO GUANINE EXCHANGE FACTOR-RELATED"/>
    <property type="match status" value="1"/>
</dbReference>
<keyword evidence="2" id="KW-0344">Guanine-nucleotide releasing factor</keyword>
<dbReference type="SMART" id="SM00233">
    <property type="entry name" value="PH"/>
    <property type="match status" value="1"/>
</dbReference>
<evidence type="ECO:0000256" key="4">
    <source>
        <dbReference type="SAM" id="MobiDB-lite"/>
    </source>
</evidence>
<feature type="region of interest" description="Disordered" evidence="4">
    <location>
        <begin position="96"/>
        <end position="127"/>
    </location>
</feature>
<dbReference type="SMART" id="SM00325">
    <property type="entry name" value="RhoGEF"/>
    <property type="match status" value="1"/>
</dbReference>
<dbReference type="CDD" id="cd13241">
    <property type="entry name" value="PH2_Kalirin_Trio_p63RhoGEF"/>
    <property type="match status" value="1"/>
</dbReference>
<evidence type="ECO:0000256" key="2">
    <source>
        <dbReference type="ARBA" id="ARBA00022658"/>
    </source>
</evidence>
<dbReference type="InterPro" id="IPR035899">
    <property type="entry name" value="DBL_dom_sf"/>
</dbReference>
<evidence type="ECO:0000256" key="1">
    <source>
        <dbReference type="ARBA" id="ARBA00022443"/>
    </source>
</evidence>
<name>A0A8S3QWA5_MYTED</name>
<feature type="compositionally biased region" description="Basic and acidic residues" evidence="4">
    <location>
        <begin position="112"/>
        <end position="127"/>
    </location>
</feature>
<proteinExistence type="predicted"/>
<dbReference type="Pfam" id="PF22697">
    <property type="entry name" value="SOS1_NGEF_PH"/>
    <property type="match status" value="1"/>
</dbReference>
<evidence type="ECO:0000313" key="8">
    <source>
        <dbReference type="EMBL" id="CAG2201058.1"/>
    </source>
</evidence>
<dbReference type="GO" id="GO:0004674">
    <property type="term" value="F:protein serine/threonine kinase activity"/>
    <property type="evidence" value="ECO:0007669"/>
    <property type="project" value="UniProtKB-EC"/>
</dbReference>
<dbReference type="InterPro" id="IPR055251">
    <property type="entry name" value="SOS1_NGEF_PH"/>
</dbReference>
<dbReference type="SUPFAM" id="SSF50044">
    <property type="entry name" value="SH3-domain"/>
    <property type="match status" value="1"/>
</dbReference>
<sequence>MDWNWPIRMSFRKLQFLKVFCKQKYLPDVTVVIENYSAANNSEITVLKGQQVEVIDPTPGEPNWCMVRAINCEDGEPCQGLVPIASLKPIPMLRGPGNRNSMDIDEAYGDDQAGREESPANKKEESFRKWLAPGRKKSQTKFEKPAMFEEIEKRVIMGTLGTRPDQQEAHVQPQHNQVTVVAQKKPLEVAEDDADDIDLPTVPPPMKIQDHIFKAASKEDSSEDLSKKASTLTIQPDTENAVKDLEDMVNQRVGDPNHDNPFDHQLSSESGGETADDPVSELTEEKKEMYREKRSYVMQELLDTEKDYVKDLGLIVEGYMEYLKEHGMPEDLQGKDKIVFGNIHQIYDWHRENFSPEIEKAVWDVDQLGSLFTRYDIQKYTDRAGEDTKSLKRALAVMCVVPKAANDMMQVGRLQGFDGKITAQGKLLLQDTLLVSEISQGQSQPKFKERRVFLFEQIILFSEMSEKKRGDLSNANYVYKNSIKVNNMALTKQVEGEPLRFMLINKTPGSDCKFVIQAPSDAIKHTWTEQITSLLDMQGDFLRALQSPIEYQNKVRKETKS</sequence>
<feature type="compositionally biased region" description="Basic and acidic residues" evidence="4">
    <location>
        <begin position="217"/>
        <end position="227"/>
    </location>
</feature>
<dbReference type="InterPro" id="IPR000219">
    <property type="entry name" value="DH_dom"/>
</dbReference>
<keyword evidence="8" id="KW-0808">Transferase</keyword>
<dbReference type="InterPro" id="IPR001849">
    <property type="entry name" value="PH_domain"/>
</dbReference>
<dbReference type="PROSITE" id="PS50002">
    <property type="entry name" value="SH3"/>
    <property type="match status" value="1"/>
</dbReference>
<keyword evidence="9" id="KW-1185">Reference proteome</keyword>
<dbReference type="Gene3D" id="1.20.900.10">
    <property type="entry name" value="Dbl homology (DH) domain"/>
    <property type="match status" value="1"/>
</dbReference>
<dbReference type="Pfam" id="PF00621">
    <property type="entry name" value="RhoGEF"/>
    <property type="match status" value="1"/>
</dbReference>
<feature type="domain" description="PH" evidence="6">
    <location>
        <begin position="420"/>
        <end position="536"/>
    </location>
</feature>
<evidence type="ECO:0000259" key="6">
    <source>
        <dbReference type="PROSITE" id="PS50003"/>
    </source>
</evidence>
<dbReference type="EMBL" id="CAJPWZ010000828">
    <property type="protein sequence ID" value="CAG2201058.1"/>
    <property type="molecule type" value="Genomic_DNA"/>
</dbReference>
<feature type="domain" description="SH3" evidence="5">
    <location>
        <begin position="25"/>
        <end position="92"/>
    </location>
</feature>
<dbReference type="InterPro" id="IPR051336">
    <property type="entry name" value="RhoGEF_Guanine_NuclExch_SF"/>
</dbReference>
<reference evidence="8" key="1">
    <citation type="submission" date="2021-03" db="EMBL/GenBank/DDBJ databases">
        <authorList>
            <person name="Bekaert M."/>
        </authorList>
    </citation>
    <scope>NUCLEOTIDE SEQUENCE</scope>
</reference>
<dbReference type="InterPro" id="IPR011993">
    <property type="entry name" value="PH-like_dom_sf"/>
</dbReference>
<dbReference type="GO" id="GO:0005737">
    <property type="term" value="C:cytoplasm"/>
    <property type="evidence" value="ECO:0007669"/>
    <property type="project" value="TreeGrafter"/>
</dbReference>